<dbReference type="OrthoDB" id="1507364at2759"/>
<evidence type="ECO:0000256" key="1">
    <source>
        <dbReference type="ARBA" id="ARBA00006328"/>
    </source>
</evidence>
<dbReference type="eggNOG" id="ENOG502SHS9">
    <property type="taxonomic scope" value="Eukaryota"/>
</dbReference>
<dbReference type="OMA" id="HHPPGTD"/>
<organism evidence="4 5">
    <name type="scientific">Dothistroma septosporum (strain NZE10 / CBS 128990)</name>
    <name type="common">Red band needle blight fungus</name>
    <name type="synonym">Mycosphaerella pini</name>
    <dbReference type="NCBI Taxonomy" id="675120"/>
    <lineage>
        <taxon>Eukaryota</taxon>
        <taxon>Fungi</taxon>
        <taxon>Dikarya</taxon>
        <taxon>Ascomycota</taxon>
        <taxon>Pezizomycotina</taxon>
        <taxon>Dothideomycetes</taxon>
        <taxon>Dothideomycetidae</taxon>
        <taxon>Mycosphaerellales</taxon>
        <taxon>Mycosphaerellaceae</taxon>
        <taxon>Dothistroma</taxon>
    </lineage>
</organism>
<sequence>MESQRKILVVTGATGNHGKAVLNYFNHTMSSHRYELRGITRNTDSETSKELSASGIEMVQADLGDLSSLVTAFAGATHIFATTDSNQLIFNAIENPSILSNGQTAASYAREHELSQGQNIADAASSIAGTLRRIVWSSLPSPEKISNGKYSKVSMFDAKDDIAKLLASKDALKEKLSVLLVGFYATNALNMPALYAPSKVSDGTYELAIPMSGDTEVPIADLEADMGPWVVTLFEANPGTVLVGATENLTWPQWLEKWARHNGVVARYRRAEDEEYGKTLEGLSEVILEEFAFIEEYGFAGSGAVYPDELRRRGVALPKSSVDDHISRCDWSSIL</sequence>
<protein>
    <recommendedName>
        <fullName evidence="3">NmrA-like domain-containing protein</fullName>
    </recommendedName>
</protein>
<dbReference type="Gene3D" id="3.90.25.10">
    <property type="entry name" value="UDP-galactose 4-epimerase, domain 1"/>
    <property type="match status" value="1"/>
</dbReference>
<dbReference type="EMBL" id="KB446539">
    <property type="protein sequence ID" value="EME44743.1"/>
    <property type="molecule type" value="Genomic_DNA"/>
</dbReference>
<evidence type="ECO:0000313" key="5">
    <source>
        <dbReference type="Proteomes" id="UP000016933"/>
    </source>
</evidence>
<dbReference type="InterPro" id="IPR051164">
    <property type="entry name" value="NmrA-like_oxidored"/>
</dbReference>
<comment type="similarity">
    <text evidence="1">Belongs to the NmrA-type oxidoreductase family.</text>
</comment>
<reference evidence="5" key="1">
    <citation type="journal article" date="2012" name="PLoS Genet.">
        <title>The genomes of the fungal plant pathogens Cladosporium fulvum and Dothistroma septosporum reveal adaptation to different hosts and lifestyles but also signatures of common ancestry.</title>
        <authorList>
            <person name="de Wit P.J.G.M."/>
            <person name="van der Burgt A."/>
            <person name="Oekmen B."/>
            <person name="Stergiopoulos I."/>
            <person name="Abd-Elsalam K.A."/>
            <person name="Aerts A.L."/>
            <person name="Bahkali A.H."/>
            <person name="Beenen H.G."/>
            <person name="Chettri P."/>
            <person name="Cox M.P."/>
            <person name="Datema E."/>
            <person name="de Vries R.P."/>
            <person name="Dhillon B."/>
            <person name="Ganley A.R."/>
            <person name="Griffiths S.A."/>
            <person name="Guo Y."/>
            <person name="Hamelin R.C."/>
            <person name="Henrissat B."/>
            <person name="Kabir M.S."/>
            <person name="Jashni M.K."/>
            <person name="Kema G."/>
            <person name="Klaubauf S."/>
            <person name="Lapidus A."/>
            <person name="Levasseur A."/>
            <person name="Lindquist E."/>
            <person name="Mehrabi R."/>
            <person name="Ohm R.A."/>
            <person name="Owen T.J."/>
            <person name="Salamov A."/>
            <person name="Schwelm A."/>
            <person name="Schijlen E."/>
            <person name="Sun H."/>
            <person name="van den Burg H.A."/>
            <person name="van Ham R.C.H.J."/>
            <person name="Zhang S."/>
            <person name="Goodwin S.B."/>
            <person name="Grigoriev I.V."/>
            <person name="Collemare J."/>
            <person name="Bradshaw R.E."/>
        </authorList>
    </citation>
    <scope>NUCLEOTIDE SEQUENCE [LARGE SCALE GENOMIC DNA]</scope>
    <source>
        <strain evidence="5">NZE10 / CBS 128990</strain>
    </source>
</reference>
<dbReference type="Gene3D" id="3.40.50.720">
    <property type="entry name" value="NAD(P)-binding Rossmann-like Domain"/>
    <property type="match status" value="1"/>
</dbReference>
<accession>N1PP85</accession>
<reference evidence="4 5" key="2">
    <citation type="journal article" date="2012" name="PLoS Pathog.">
        <title>Diverse lifestyles and strategies of plant pathogenesis encoded in the genomes of eighteen Dothideomycetes fungi.</title>
        <authorList>
            <person name="Ohm R.A."/>
            <person name="Feau N."/>
            <person name="Henrissat B."/>
            <person name="Schoch C.L."/>
            <person name="Horwitz B.A."/>
            <person name="Barry K.W."/>
            <person name="Condon B.J."/>
            <person name="Copeland A.C."/>
            <person name="Dhillon B."/>
            <person name="Glaser F."/>
            <person name="Hesse C.N."/>
            <person name="Kosti I."/>
            <person name="LaButti K."/>
            <person name="Lindquist E.A."/>
            <person name="Lucas S."/>
            <person name="Salamov A.A."/>
            <person name="Bradshaw R.E."/>
            <person name="Ciuffetti L."/>
            <person name="Hamelin R.C."/>
            <person name="Kema G.H.J."/>
            <person name="Lawrence C."/>
            <person name="Scott J.A."/>
            <person name="Spatafora J.W."/>
            <person name="Turgeon B.G."/>
            <person name="de Wit P.J.G.M."/>
            <person name="Zhong S."/>
            <person name="Goodwin S.B."/>
            <person name="Grigoriev I.V."/>
        </authorList>
    </citation>
    <scope>NUCLEOTIDE SEQUENCE [LARGE SCALE GENOMIC DNA]</scope>
    <source>
        <strain evidence="5">NZE10 / CBS 128990</strain>
    </source>
</reference>
<evidence type="ECO:0000256" key="2">
    <source>
        <dbReference type="ARBA" id="ARBA00022857"/>
    </source>
</evidence>
<dbReference type="PANTHER" id="PTHR42748">
    <property type="entry name" value="NITROGEN METABOLITE REPRESSION PROTEIN NMRA FAMILY MEMBER"/>
    <property type="match status" value="1"/>
</dbReference>
<evidence type="ECO:0000313" key="4">
    <source>
        <dbReference type="EMBL" id="EME44743.1"/>
    </source>
</evidence>
<evidence type="ECO:0000259" key="3">
    <source>
        <dbReference type="Pfam" id="PF05368"/>
    </source>
</evidence>
<keyword evidence="2" id="KW-0521">NADP</keyword>
<dbReference type="PANTHER" id="PTHR42748:SF26">
    <property type="entry name" value="NMRA-LIKE DOMAIN-CONTAINING PROTEIN"/>
    <property type="match status" value="1"/>
</dbReference>
<dbReference type="InterPro" id="IPR036291">
    <property type="entry name" value="NAD(P)-bd_dom_sf"/>
</dbReference>
<keyword evidence="5" id="KW-1185">Reference proteome</keyword>
<dbReference type="HOGENOM" id="CLU_007383_8_6_1"/>
<dbReference type="GO" id="GO:0005634">
    <property type="term" value="C:nucleus"/>
    <property type="evidence" value="ECO:0007669"/>
    <property type="project" value="TreeGrafter"/>
</dbReference>
<name>N1PP85_DOTSN</name>
<dbReference type="Proteomes" id="UP000016933">
    <property type="component" value="Unassembled WGS sequence"/>
</dbReference>
<dbReference type="SUPFAM" id="SSF51735">
    <property type="entry name" value="NAD(P)-binding Rossmann-fold domains"/>
    <property type="match status" value="1"/>
</dbReference>
<dbReference type="AlphaFoldDB" id="N1PP85"/>
<dbReference type="InterPro" id="IPR008030">
    <property type="entry name" value="NmrA-like"/>
</dbReference>
<gene>
    <name evidence="4" type="ORF">DOTSEDRAFT_129965</name>
</gene>
<dbReference type="Pfam" id="PF05368">
    <property type="entry name" value="NmrA"/>
    <property type="match status" value="1"/>
</dbReference>
<proteinExistence type="inferred from homology"/>
<feature type="domain" description="NmrA-like" evidence="3">
    <location>
        <begin position="6"/>
        <end position="300"/>
    </location>
</feature>